<organism evidence="2 3">
    <name type="scientific">Ataeniobius toweri</name>
    <dbReference type="NCBI Taxonomy" id="208326"/>
    <lineage>
        <taxon>Eukaryota</taxon>
        <taxon>Metazoa</taxon>
        <taxon>Chordata</taxon>
        <taxon>Craniata</taxon>
        <taxon>Vertebrata</taxon>
        <taxon>Euteleostomi</taxon>
        <taxon>Actinopterygii</taxon>
        <taxon>Neopterygii</taxon>
        <taxon>Teleostei</taxon>
        <taxon>Neoteleostei</taxon>
        <taxon>Acanthomorphata</taxon>
        <taxon>Ovalentaria</taxon>
        <taxon>Atherinomorphae</taxon>
        <taxon>Cyprinodontiformes</taxon>
        <taxon>Goodeidae</taxon>
        <taxon>Ataeniobius</taxon>
    </lineage>
</organism>
<feature type="non-terminal residue" evidence="2">
    <location>
        <position position="1"/>
    </location>
</feature>
<gene>
    <name evidence="2" type="ORF">ATANTOWER_029225</name>
</gene>
<feature type="compositionally biased region" description="Acidic residues" evidence="1">
    <location>
        <begin position="54"/>
        <end position="63"/>
    </location>
</feature>
<dbReference type="Proteomes" id="UP001345963">
    <property type="component" value="Unassembled WGS sequence"/>
</dbReference>
<reference evidence="2 3" key="1">
    <citation type="submission" date="2021-07" db="EMBL/GenBank/DDBJ databases">
        <authorList>
            <person name="Palmer J.M."/>
        </authorList>
    </citation>
    <scope>NUCLEOTIDE SEQUENCE [LARGE SCALE GENOMIC DNA]</scope>
    <source>
        <strain evidence="2 3">AT_MEX2019</strain>
        <tissue evidence="2">Muscle</tissue>
    </source>
</reference>
<keyword evidence="3" id="KW-1185">Reference proteome</keyword>
<sequence length="104" mass="12171">EGVVPHSMSITKIERALKEKNNPEDDWMKFPLIKIKITSAKRRECKSYNLTSQAEDDDDEDQDLDTRSKRSCAKKERQRVLLEAVRFSFLYIIQLIHLCSSGRK</sequence>
<proteinExistence type="predicted"/>
<comment type="caution">
    <text evidence="2">The sequence shown here is derived from an EMBL/GenBank/DDBJ whole genome shotgun (WGS) entry which is preliminary data.</text>
</comment>
<dbReference type="EMBL" id="JAHUTI010046856">
    <property type="protein sequence ID" value="MED6247071.1"/>
    <property type="molecule type" value="Genomic_DNA"/>
</dbReference>
<evidence type="ECO:0000313" key="3">
    <source>
        <dbReference type="Proteomes" id="UP001345963"/>
    </source>
</evidence>
<feature type="region of interest" description="Disordered" evidence="1">
    <location>
        <begin position="48"/>
        <end position="71"/>
    </location>
</feature>
<accession>A0ABU7B907</accession>
<evidence type="ECO:0000313" key="2">
    <source>
        <dbReference type="EMBL" id="MED6247071.1"/>
    </source>
</evidence>
<evidence type="ECO:0000256" key="1">
    <source>
        <dbReference type="SAM" id="MobiDB-lite"/>
    </source>
</evidence>
<name>A0ABU7B907_9TELE</name>
<protein>
    <submittedName>
        <fullName evidence="2">Uncharacterized protein</fullName>
    </submittedName>
</protein>